<keyword evidence="2" id="KW-0812">Transmembrane</keyword>
<proteinExistence type="predicted"/>
<evidence type="ECO:0000256" key="2">
    <source>
        <dbReference type="SAM" id="Phobius"/>
    </source>
</evidence>
<feature type="transmembrane region" description="Helical" evidence="2">
    <location>
        <begin position="111"/>
        <end position="132"/>
    </location>
</feature>
<name>A0A0M3K062_ANISI</name>
<gene>
    <name evidence="3" type="ORF">ASIM_LOCUS13616</name>
</gene>
<reference evidence="3 4" key="2">
    <citation type="submission" date="2018-11" db="EMBL/GenBank/DDBJ databases">
        <authorList>
            <consortium name="Pathogen Informatics"/>
        </authorList>
    </citation>
    <scope>NUCLEOTIDE SEQUENCE [LARGE SCALE GENOMIC DNA]</scope>
</reference>
<evidence type="ECO:0000313" key="3">
    <source>
        <dbReference type="EMBL" id="VDK50171.1"/>
    </source>
</evidence>
<dbReference type="OrthoDB" id="297496at2759"/>
<reference evidence="5" key="1">
    <citation type="submission" date="2017-02" db="UniProtKB">
        <authorList>
            <consortium name="WormBaseParasite"/>
        </authorList>
    </citation>
    <scope>IDENTIFICATION</scope>
</reference>
<evidence type="ECO:0000313" key="5">
    <source>
        <dbReference type="WBParaSite" id="ASIM_0001418801-mRNA-1"/>
    </source>
</evidence>
<keyword evidence="4" id="KW-1185">Reference proteome</keyword>
<keyword evidence="2" id="KW-0472">Membrane</keyword>
<feature type="compositionally biased region" description="Polar residues" evidence="1">
    <location>
        <begin position="26"/>
        <end position="59"/>
    </location>
</feature>
<feature type="region of interest" description="Disordered" evidence="1">
    <location>
        <begin position="1"/>
        <end position="59"/>
    </location>
</feature>
<organism evidence="5">
    <name type="scientific">Anisakis simplex</name>
    <name type="common">Herring worm</name>
    <dbReference type="NCBI Taxonomy" id="6269"/>
    <lineage>
        <taxon>Eukaryota</taxon>
        <taxon>Metazoa</taxon>
        <taxon>Ecdysozoa</taxon>
        <taxon>Nematoda</taxon>
        <taxon>Chromadorea</taxon>
        <taxon>Rhabditida</taxon>
        <taxon>Spirurina</taxon>
        <taxon>Ascaridomorpha</taxon>
        <taxon>Ascaridoidea</taxon>
        <taxon>Anisakidae</taxon>
        <taxon>Anisakis</taxon>
        <taxon>Anisakis simplex complex</taxon>
    </lineage>
</organism>
<evidence type="ECO:0000256" key="1">
    <source>
        <dbReference type="SAM" id="MobiDB-lite"/>
    </source>
</evidence>
<protein>
    <submittedName>
        <fullName evidence="5">Ion_trans_2 domain-containing protein</fullName>
    </submittedName>
</protein>
<evidence type="ECO:0000313" key="4">
    <source>
        <dbReference type="Proteomes" id="UP000267096"/>
    </source>
</evidence>
<dbReference type="Gene3D" id="1.10.287.70">
    <property type="match status" value="1"/>
</dbReference>
<dbReference type="EMBL" id="UYRR01031448">
    <property type="protein sequence ID" value="VDK50171.1"/>
    <property type="molecule type" value="Genomic_DNA"/>
</dbReference>
<dbReference type="Proteomes" id="UP000267096">
    <property type="component" value="Unassembled WGS sequence"/>
</dbReference>
<sequence>MPVLLRSQLDRSRTSSRATAIRTTSQSVLRPTSADNQSTSHVNATNGSATENRRNSCQSNASISRRTVVSVIDYGNSKATSMHRSKHRRLSKNATLFHQIKFCYRQLHLNYLIPLLIIMLYMVIGAALFLWIEAPADLQKKQSEYENYVHERELLLKRLEEIYTDRAATKRRQRRLFLEEAIDYFHERVDLSFPNTTDWSLTTALYYSGTVFTTIG</sequence>
<dbReference type="AlphaFoldDB" id="A0A0M3K062"/>
<dbReference type="SUPFAM" id="SSF81324">
    <property type="entry name" value="Voltage-gated potassium channels"/>
    <property type="match status" value="1"/>
</dbReference>
<feature type="compositionally biased region" description="Low complexity" evidence="1">
    <location>
        <begin position="15"/>
        <end position="25"/>
    </location>
</feature>
<dbReference type="WBParaSite" id="ASIM_0001418801-mRNA-1">
    <property type="protein sequence ID" value="ASIM_0001418801-mRNA-1"/>
    <property type="gene ID" value="ASIM_0001418801"/>
</dbReference>
<accession>A0A0M3K062</accession>
<keyword evidence="2" id="KW-1133">Transmembrane helix</keyword>